<protein>
    <submittedName>
        <fullName evidence="3">Uncharacterized protein</fullName>
    </submittedName>
</protein>
<sequence length="226" mass="26434">MENKQTILVWIIGVILLGLVMDLIIIPVVSGNYDIDSLIRIIKRDTEGVMSKTKVEQLSENPNDLKKEIEKILKNINEEKLSIETQIDQKKQKIEKMKKNILFSDFNYTDFDQKLNDIISENNFDMKIGIPQTDIDVERMFTFDDQSTKVKKVKVKYQEITYPIMQVDFLVLRKFIDEINKYKMMPLSKLEISRYDDKDGFVDASITFLIIKHMIGITKTNKEVAL</sequence>
<feature type="coiled-coil region" evidence="1">
    <location>
        <begin position="66"/>
        <end position="100"/>
    </location>
</feature>
<reference evidence="3 4" key="1">
    <citation type="submission" date="2017-11" db="EMBL/GenBank/DDBJ databases">
        <title>Genome-resolved metagenomics identifies genetic mobility, metabolic interactions, and unexpected diversity in perchlorate-reducing communities.</title>
        <authorList>
            <person name="Barnum T.P."/>
            <person name="Figueroa I.A."/>
            <person name="Carlstrom C.I."/>
            <person name="Lucas L.N."/>
            <person name="Engelbrektson A.L."/>
            <person name="Coates J.D."/>
        </authorList>
    </citation>
    <scope>NUCLEOTIDE SEQUENCE [LARGE SCALE GENOMIC DNA]</scope>
    <source>
        <strain evidence="3">BM706</strain>
    </source>
</reference>
<name>A0A2N5ZL16_MUIH1</name>
<feature type="transmembrane region" description="Helical" evidence="2">
    <location>
        <begin position="7"/>
        <end position="29"/>
    </location>
</feature>
<proteinExistence type="predicted"/>
<evidence type="ECO:0000256" key="2">
    <source>
        <dbReference type="SAM" id="Phobius"/>
    </source>
</evidence>
<evidence type="ECO:0000313" key="4">
    <source>
        <dbReference type="Proteomes" id="UP000234857"/>
    </source>
</evidence>
<dbReference type="Proteomes" id="UP000234857">
    <property type="component" value="Unassembled WGS sequence"/>
</dbReference>
<keyword evidence="2" id="KW-1133">Transmembrane helix</keyword>
<dbReference type="AlphaFoldDB" id="A0A2N5ZL16"/>
<evidence type="ECO:0000313" key="3">
    <source>
        <dbReference type="EMBL" id="PLX19356.1"/>
    </source>
</evidence>
<organism evidence="3 4">
    <name type="scientific">Muiribacterium halophilum</name>
    <dbReference type="NCBI Taxonomy" id="2053465"/>
    <lineage>
        <taxon>Bacteria</taxon>
        <taxon>Candidatus Muiribacteriota</taxon>
        <taxon>Candidatus Muiribacteriia</taxon>
        <taxon>Candidatus Muiribacteriales</taxon>
        <taxon>Candidatus Muiribacteriaceae</taxon>
        <taxon>Candidatus Muiribacterium</taxon>
    </lineage>
</organism>
<gene>
    <name evidence="3" type="ORF">C0601_01965</name>
</gene>
<comment type="caution">
    <text evidence="3">The sequence shown here is derived from an EMBL/GenBank/DDBJ whole genome shotgun (WGS) entry which is preliminary data.</text>
</comment>
<dbReference type="EMBL" id="PKTG01000033">
    <property type="protein sequence ID" value="PLX19356.1"/>
    <property type="molecule type" value="Genomic_DNA"/>
</dbReference>
<accession>A0A2N5ZL16</accession>
<evidence type="ECO:0000256" key="1">
    <source>
        <dbReference type="SAM" id="Coils"/>
    </source>
</evidence>
<keyword evidence="2" id="KW-0812">Transmembrane</keyword>
<keyword evidence="2" id="KW-0472">Membrane</keyword>
<keyword evidence="1" id="KW-0175">Coiled coil</keyword>